<proteinExistence type="predicted"/>
<keyword evidence="2" id="KW-1185">Reference proteome</keyword>
<evidence type="ECO:0000313" key="1">
    <source>
        <dbReference type="EMBL" id="GFT48221.1"/>
    </source>
</evidence>
<sequence length="132" mass="14409">MDRNNSVDVTSFKKARKNQAFSPVCLSYHLLDSGSTCSTIYHLVILLETADSVHLIFYLTQASSQTNSTAAQFRTNHSLVETSASAFLALKEPLTQELVTTLAYLQLADNSTFMHKSAYVGTQHSGSSVSCP</sequence>
<comment type="caution">
    <text evidence="1">The sequence shown here is derived from an EMBL/GenBank/DDBJ whole genome shotgun (WGS) entry which is preliminary data.</text>
</comment>
<accession>A0A8X6P2S2</accession>
<organism evidence="1 2">
    <name type="scientific">Nephila pilipes</name>
    <name type="common">Giant wood spider</name>
    <name type="synonym">Nephila maculata</name>
    <dbReference type="NCBI Taxonomy" id="299642"/>
    <lineage>
        <taxon>Eukaryota</taxon>
        <taxon>Metazoa</taxon>
        <taxon>Ecdysozoa</taxon>
        <taxon>Arthropoda</taxon>
        <taxon>Chelicerata</taxon>
        <taxon>Arachnida</taxon>
        <taxon>Araneae</taxon>
        <taxon>Araneomorphae</taxon>
        <taxon>Entelegynae</taxon>
        <taxon>Araneoidea</taxon>
        <taxon>Nephilidae</taxon>
        <taxon>Nephila</taxon>
    </lineage>
</organism>
<dbReference type="EMBL" id="BMAW01111474">
    <property type="protein sequence ID" value="GFT48221.1"/>
    <property type="molecule type" value="Genomic_DNA"/>
</dbReference>
<reference evidence="1" key="1">
    <citation type="submission" date="2020-08" db="EMBL/GenBank/DDBJ databases">
        <title>Multicomponent nature underlies the extraordinary mechanical properties of spider dragline silk.</title>
        <authorList>
            <person name="Kono N."/>
            <person name="Nakamura H."/>
            <person name="Mori M."/>
            <person name="Yoshida Y."/>
            <person name="Ohtoshi R."/>
            <person name="Malay A.D."/>
            <person name="Moran D.A.P."/>
            <person name="Tomita M."/>
            <person name="Numata K."/>
            <person name="Arakawa K."/>
        </authorList>
    </citation>
    <scope>NUCLEOTIDE SEQUENCE</scope>
</reference>
<protein>
    <submittedName>
        <fullName evidence="1">Uncharacterized protein</fullName>
    </submittedName>
</protein>
<name>A0A8X6P2S2_NEPPI</name>
<evidence type="ECO:0000313" key="2">
    <source>
        <dbReference type="Proteomes" id="UP000887013"/>
    </source>
</evidence>
<gene>
    <name evidence="1" type="ORF">NPIL_572451</name>
</gene>
<dbReference type="Proteomes" id="UP000887013">
    <property type="component" value="Unassembled WGS sequence"/>
</dbReference>
<dbReference type="AlphaFoldDB" id="A0A8X6P2S2"/>